<reference evidence="1" key="1">
    <citation type="submission" date="2020-07" db="EMBL/GenBank/DDBJ databases">
        <title>The High-quality genome of the commercially important snow crab, Chionoecetes opilio.</title>
        <authorList>
            <person name="Jeong J.-H."/>
            <person name="Ryu S."/>
        </authorList>
    </citation>
    <scope>NUCLEOTIDE SEQUENCE</scope>
    <source>
        <strain evidence="1">MADBK_172401_WGS</strain>
        <tissue evidence="1">Digestive gland</tissue>
    </source>
</reference>
<organism evidence="1 2">
    <name type="scientific">Chionoecetes opilio</name>
    <name type="common">Atlantic snow crab</name>
    <name type="synonym">Cancer opilio</name>
    <dbReference type="NCBI Taxonomy" id="41210"/>
    <lineage>
        <taxon>Eukaryota</taxon>
        <taxon>Metazoa</taxon>
        <taxon>Ecdysozoa</taxon>
        <taxon>Arthropoda</taxon>
        <taxon>Crustacea</taxon>
        <taxon>Multicrustacea</taxon>
        <taxon>Malacostraca</taxon>
        <taxon>Eumalacostraca</taxon>
        <taxon>Eucarida</taxon>
        <taxon>Decapoda</taxon>
        <taxon>Pleocyemata</taxon>
        <taxon>Brachyura</taxon>
        <taxon>Eubrachyura</taxon>
        <taxon>Majoidea</taxon>
        <taxon>Majidae</taxon>
        <taxon>Chionoecetes</taxon>
    </lineage>
</organism>
<sequence length="132" mass="14542">MVSTPDLLNLGNRARHGGGWGRLDTGHTMTGLSSKGVRLACYLFTALFVTTSTRHGNNHFIRRGQMGGRLGYDECQKTPRALSSCQHHVCSHQHRHSVDSRHVGTREPLPQTRTQHITAVMASSDLLVAMAK</sequence>
<evidence type="ECO:0000313" key="1">
    <source>
        <dbReference type="EMBL" id="KAG0730307.1"/>
    </source>
</evidence>
<dbReference type="EMBL" id="JACEEZ010000285">
    <property type="protein sequence ID" value="KAG0730307.1"/>
    <property type="molecule type" value="Genomic_DNA"/>
</dbReference>
<proteinExistence type="predicted"/>
<dbReference type="Proteomes" id="UP000770661">
    <property type="component" value="Unassembled WGS sequence"/>
</dbReference>
<keyword evidence="2" id="KW-1185">Reference proteome</keyword>
<gene>
    <name evidence="1" type="ORF">GWK47_028504</name>
</gene>
<protein>
    <submittedName>
        <fullName evidence="1">Uncharacterized protein</fullName>
    </submittedName>
</protein>
<accession>A0A8J5D5P2</accession>
<comment type="caution">
    <text evidence="1">The sequence shown here is derived from an EMBL/GenBank/DDBJ whole genome shotgun (WGS) entry which is preliminary data.</text>
</comment>
<dbReference type="AlphaFoldDB" id="A0A8J5D5P2"/>
<evidence type="ECO:0000313" key="2">
    <source>
        <dbReference type="Proteomes" id="UP000770661"/>
    </source>
</evidence>
<name>A0A8J5D5P2_CHIOP</name>